<feature type="compositionally biased region" description="Low complexity" evidence="8">
    <location>
        <begin position="477"/>
        <end position="501"/>
    </location>
</feature>
<dbReference type="Pfam" id="PF17035">
    <property type="entry name" value="BET"/>
    <property type="match status" value="1"/>
</dbReference>
<dbReference type="SMART" id="SM00297">
    <property type="entry name" value="BROMO"/>
    <property type="match status" value="1"/>
</dbReference>
<feature type="domain" description="Bromo" evidence="9">
    <location>
        <begin position="206"/>
        <end position="278"/>
    </location>
</feature>
<dbReference type="Pfam" id="PF00439">
    <property type="entry name" value="Bromodomain"/>
    <property type="match status" value="1"/>
</dbReference>
<gene>
    <name evidence="11" type="ORF">A4U43_C09F6370</name>
</gene>
<dbReference type="EMBL" id="CM007389">
    <property type="protein sequence ID" value="ONK57976.1"/>
    <property type="molecule type" value="Genomic_DNA"/>
</dbReference>
<evidence type="ECO:0000256" key="8">
    <source>
        <dbReference type="SAM" id="MobiDB-lite"/>
    </source>
</evidence>
<dbReference type="OMA" id="PLKFEWF"/>
<sequence length="633" mass="70277">MPERGFWSCSDLEIQIYWIDNMAPTVLIECTEKRVVKRSFAMMGKSQKFSKGLSSSFVPDYRHAAETMEESEGFGSSCRVDSEDSCAPKRKCISLNKDTGDCFNVPLQVISFAKMPGSERKELELRLRAELERIQMLQKKFLSINVPTVSSSSNGKKLGSNGSHLKRGSSGRFESKNKQRPQPQPTTDNSYASIMKQCDSILNKLRTHQFGWVFNNPVDAVALKIPDYYTVIKHPMDLGTIKNKISSGAYSSPLGFVADVRLTFTNAMTYNPPGNDVHIMADKLSKFFESKWKPIEKKLAATDLYVRRETEAPKPVLHPKKRKTSPVTCNAVVLEKVIPRVTAEERQHLSNRLSAMLEDMPDQIIDFLKRHISSTNDSGEEEMEVDIDALSDDVLLELRELLDSCLPEKLIVQHPKAEPSEIEILNESGLSNSSMHPGKGNEPVDEDVDIGGNDPPMSSYPPVEIEKDAIHRGGKCSSSSSSSSDSGSSSSDSDSGSSSGSDSEDKGATPGKTTKANKRPETVQDQDKSDIMNPIDAKRSVSGLDLSHQDAHPNPMSSEADGPQDGENAPPERQVSPEKLYRAALLRSRFADTILKAQEKTLVQGEKGDPERLRQEREELERKQREEKARLQA</sequence>
<evidence type="ECO:0000256" key="1">
    <source>
        <dbReference type="ARBA" id="ARBA00004123"/>
    </source>
</evidence>
<evidence type="ECO:0000256" key="5">
    <source>
        <dbReference type="ARBA" id="ARBA00023163"/>
    </source>
</evidence>
<keyword evidence="4 7" id="KW-0103">Bromodomain</keyword>
<comment type="subcellular location">
    <subcellularLocation>
        <location evidence="1">Nucleus</location>
    </subcellularLocation>
</comment>
<evidence type="ECO:0000256" key="7">
    <source>
        <dbReference type="PROSITE-ProRule" id="PRU00035"/>
    </source>
</evidence>
<feature type="compositionally biased region" description="Basic and acidic residues" evidence="8">
    <location>
        <begin position="606"/>
        <end position="633"/>
    </location>
</feature>
<dbReference type="PROSITE" id="PS51525">
    <property type="entry name" value="NET"/>
    <property type="match status" value="1"/>
</dbReference>
<feature type="compositionally biased region" description="Basic and acidic residues" evidence="8">
    <location>
        <begin position="518"/>
        <end position="530"/>
    </location>
</feature>
<dbReference type="InterPro" id="IPR052442">
    <property type="entry name" value="Env_Response_Regulator"/>
</dbReference>
<evidence type="ECO:0000259" key="10">
    <source>
        <dbReference type="PROSITE" id="PS51525"/>
    </source>
</evidence>
<dbReference type="PANTHER" id="PTHR46136">
    <property type="entry name" value="TRANSCRIPTION FACTOR GTE8"/>
    <property type="match status" value="1"/>
</dbReference>
<feature type="region of interest" description="Disordered" evidence="8">
    <location>
        <begin position="599"/>
        <end position="633"/>
    </location>
</feature>
<keyword evidence="5" id="KW-0804">Transcription</keyword>
<evidence type="ECO:0000256" key="6">
    <source>
        <dbReference type="ARBA" id="ARBA00023242"/>
    </source>
</evidence>
<dbReference type="InterPro" id="IPR036427">
    <property type="entry name" value="Bromodomain-like_sf"/>
</dbReference>
<evidence type="ECO:0000313" key="11">
    <source>
        <dbReference type="EMBL" id="ONK57976.1"/>
    </source>
</evidence>
<reference evidence="12" key="1">
    <citation type="journal article" date="2017" name="Nat. Commun.">
        <title>The asparagus genome sheds light on the origin and evolution of a young Y chromosome.</title>
        <authorList>
            <person name="Harkess A."/>
            <person name="Zhou J."/>
            <person name="Xu C."/>
            <person name="Bowers J.E."/>
            <person name="Van der Hulst R."/>
            <person name="Ayyampalayam S."/>
            <person name="Mercati F."/>
            <person name="Riccardi P."/>
            <person name="McKain M.R."/>
            <person name="Kakrana A."/>
            <person name="Tang H."/>
            <person name="Ray J."/>
            <person name="Groenendijk J."/>
            <person name="Arikit S."/>
            <person name="Mathioni S.M."/>
            <person name="Nakano M."/>
            <person name="Shan H."/>
            <person name="Telgmann-Rauber A."/>
            <person name="Kanno A."/>
            <person name="Yue Z."/>
            <person name="Chen H."/>
            <person name="Li W."/>
            <person name="Chen Y."/>
            <person name="Xu X."/>
            <person name="Zhang Y."/>
            <person name="Luo S."/>
            <person name="Chen H."/>
            <person name="Gao J."/>
            <person name="Mao Z."/>
            <person name="Pires J.C."/>
            <person name="Luo M."/>
            <person name="Kudrna D."/>
            <person name="Wing R.A."/>
            <person name="Meyers B.C."/>
            <person name="Yi K."/>
            <person name="Kong H."/>
            <person name="Lavrijsen P."/>
            <person name="Sunseri F."/>
            <person name="Falavigna A."/>
            <person name="Ye Y."/>
            <person name="Leebens-Mack J.H."/>
            <person name="Chen G."/>
        </authorList>
    </citation>
    <scope>NUCLEOTIDE SEQUENCE [LARGE SCALE GENOMIC DNA]</scope>
    <source>
        <strain evidence="12">cv. DH0086</strain>
    </source>
</reference>
<dbReference type="Gene3D" id="1.20.1270.220">
    <property type="match status" value="1"/>
</dbReference>
<dbReference type="PRINTS" id="PR00503">
    <property type="entry name" value="BROMODOMAIN"/>
</dbReference>
<evidence type="ECO:0000256" key="3">
    <source>
        <dbReference type="ARBA" id="ARBA00023054"/>
    </source>
</evidence>
<dbReference type="InterPro" id="IPR037377">
    <property type="entry name" value="GTE_bromo"/>
</dbReference>
<keyword evidence="3" id="KW-0175">Coiled coil</keyword>
<feature type="domain" description="NET" evidence="10">
    <location>
        <begin position="331"/>
        <end position="413"/>
    </location>
</feature>
<dbReference type="PANTHER" id="PTHR46136:SF1">
    <property type="entry name" value="TRANSCRIPTION FACTOR GTE11-RELATED"/>
    <property type="match status" value="1"/>
</dbReference>
<keyword evidence="6" id="KW-0539">Nucleus</keyword>
<dbReference type="CDD" id="cd05506">
    <property type="entry name" value="Bromo_plant1"/>
    <property type="match status" value="1"/>
</dbReference>
<dbReference type="AlphaFoldDB" id="A0A5P1EAK0"/>
<dbReference type="Gramene" id="ONK57976">
    <property type="protein sequence ID" value="ONK57976"/>
    <property type="gene ID" value="A4U43_C09F6370"/>
</dbReference>
<dbReference type="Proteomes" id="UP000243459">
    <property type="component" value="Chromosome 9"/>
</dbReference>
<dbReference type="SUPFAM" id="SSF47370">
    <property type="entry name" value="Bromodomain"/>
    <property type="match status" value="1"/>
</dbReference>
<protein>
    <recommendedName>
        <fullName evidence="13">Bromo domain-containing protein</fullName>
    </recommendedName>
</protein>
<evidence type="ECO:0008006" key="13">
    <source>
        <dbReference type="Google" id="ProtNLM"/>
    </source>
</evidence>
<feature type="region of interest" description="Disordered" evidence="8">
    <location>
        <begin position="429"/>
        <end position="579"/>
    </location>
</feature>
<evidence type="ECO:0000256" key="2">
    <source>
        <dbReference type="ARBA" id="ARBA00023015"/>
    </source>
</evidence>
<evidence type="ECO:0000313" key="12">
    <source>
        <dbReference type="Proteomes" id="UP000243459"/>
    </source>
</evidence>
<proteinExistence type="predicted"/>
<evidence type="ECO:0000256" key="4">
    <source>
        <dbReference type="ARBA" id="ARBA00023117"/>
    </source>
</evidence>
<dbReference type="Gene3D" id="1.20.920.10">
    <property type="entry name" value="Bromodomain-like"/>
    <property type="match status" value="1"/>
</dbReference>
<keyword evidence="2" id="KW-0805">Transcription regulation</keyword>
<dbReference type="GO" id="GO:0005634">
    <property type="term" value="C:nucleus"/>
    <property type="evidence" value="ECO:0007669"/>
    <property type="project" value="UniProtKB-SubCell"/>
</dbReference>
<dbReference type="InterPro" id="IPR001487">
    <property type="entry name" value="Bromodomain"/>
</dbReference>
<organism evidence="11 12">
    <name type="scientific">Asparagus officinalis</name>
    <name type="common">Garden asparagus</name>
    <dbReference type="NCBI Taxonomy" id="4686"/>
    <lineage>
        <taxon>Eukaryota</taxon>
        <taxon>Viridiplantae</taxon>
        <taxon>Streptophyta</taxon>
        <taxon>Embryophyta</taxon>
        <taxon>Tracheophyta</taxon>
        <taxon>Spermatophyta</taxon>
        <taxon>Magnoliopsida</taxon>
        <taxon>Liliopsida</taxon>
        <taxon>Asparagales</taxon>
        <taxon>Asparagaceae</taxon>
        <taxon>Asparagoideae</taxon>
        <taxon>Asparagus</taxon>
    </lineage>
</organism>
<dbReference type="PROSITE" id="PS50014">
    <property type="entry name" value="BROMODOMAIN_2"/>
    <property type="match status" value="1"/>
</dbReference>
<feature type="compositionally biased region" description="Low complexity" evidence="8">
    <location>
        <begin position="150"/>
        <end position="163"/>
    </location>
</feature>
<feature type="region of interest" description="Disordered" evidence="8">
    <location>
        <begin position="147"/>
        <end position="190"/>
    </location>
</feature>
<dbReference type="InterPro" id="IPR027353">
    <property type="entry name" value="NET_dom"/>
</dbReference>
<evidence type="ECO:0000259" key="9">
    <source>
        <dbReference type="PROSITE" id="PS50014"/>
    </source>
</evidence>
<dbReference type="InterPro" id="IPR038336">
    <property type="entry name" value="NET_sf"/>
</dbReference>
<name>A0A5P1EAK0_ASPOF</name>
<accession>A0A5P1EAK0</accession>
<keyword evidence="12" id="KW-1185">Reference proteome</keyword>